<proteinExistence type="predicted"/>
<reference evidence="4" key="1">
    <citation type="journal article" date="2019" name="Int. J. Syst. Evol. Microbiol.">
        <title>The Global Catalogue of Microorganisms (GCM) 10K type strain sequencing project: providing services to taxonomists for standard genome sequencing and annotation.</title>
        <authorList>
            <consortium name="The Broad Institute Genomics Platform"/>
            <consortium name="The Broad Institute Genome Sequencing Center for Infectious Disease"/>
            <person name="Wu L."/>
            <person name="Ma J."/>
        </authorList>
    </citation>
    <scope>NUCLEOTIDE SEQUENCE [LARGE SCALE GENOMIC DNA]</scope>
    <source>
        <strain evidence="4">CCM 8702</strain>
    </source>
</reference>
<dbReference type="Proteomes" id="UP000605427">
    <property type="component" value="Unassembled WGS sequence"/>
</dbReference>
<dbReference type="NCBIfam" id="TIGR03558">
    <property type="entry name" value="oxido_grp_1"/>
    <property type="match status" value="1"/>
</dbReference>
<dbReference type="CDD" id="cd00347">
    <property type="entry name" value="Flavin_utilizing_monoxygenases"/>
    <property type="match status" value="1"/>
</dbReference>
<dbReference type="Gene3D" id="3.20.20.30">
    <property type="entry name" value="Luciferase-like domain"/>
    <property type="match status" value="1"/>
</dbReference>
<dbReference type="InterPro" id="IPR019949">
    <property type="entry name" value="CmoO-like"/>
</dbReference>
<keyword evidence="4" id="KW-1185">Reference proteome</keyword>
<evidence type="ECO:0000313" key="3">
    <source>
        <dbReference type="EMBL" id="GGH69557.1"/>
    </source>
</evidence>
<protein>
    <submittedName>
        <fullName evidence="3">N5,N10-methylene tetrahydromethanopterin reductase</fullName>
    </submittedName>
</protein>
<organism evidence="3 4">
    <name type="scientific">Saccharibacillus endophyticus</name>
    <dbReference type="NCBI Taxonomy" id="2060666"/>
    <lineage>
        <taxon>Bacteria</taxon>
        <taxon>Bacillati</taxon>
        <taxon>Bacillota</taxon>
        <taxon>Bacilli</taxon>
        <taxon>Bacillales</taxon>
        <taxon>Paenibacillaceae</taxon>
        <taxon>Saccharibacillus</taxon>
    </lineage>
</organism>
<dbReference type="InterPro" id="IPR050766">
    <property type="entry name" value="Bact_Lucif_Oxidored"/>
</dbReference>
<accession>A0ABQ1ZMP6</accession>
<name>A0ABQ1ZMP6_9BACL</name>
<dbReference type="Pfam" id="PF00296">
    <property type="entry name" value="Bac_luciferase"/>
    <property type="match status" value="1"/>
</dbReference>
<dbReference type="SUPFAM" id="SSF51679">
    <property type="entry name" value="Bacterial luciferase-like"/>
    <property type="match status" value="1"/>
</dbReference>
<dbReference type="InterPro" id="IPR036661">
    <property type="entry name" value="Luciferase-like_sf"/>
</dbReference>
<dbReference type="PANTHER" id="PTHR30137:SF6">
    <property type="entry name" value="LUCIFERASE-LIKE MONOOXYGENASE"/>
    <property type="match status" value="1"/>
</dbReference>
<evidence type="ECO:0000259" key="2">
    <source>
        <dbReference type="Pfam" id="PF00296"/>
    </source>
</evidence>
<dbReference type="PANTHER" id="PTHR30137">
    <property type="entry name" value="LUCIFERASE-LIKE MONOOXYGENASE"/>
    <property type="match status" value="1"/>
</dbReference>
<feature type="domain" description="Luciferase-like" evidence="2">
    <location>
        <begin position="1"/>
        <end position="303"/>
    </location>
</feature>
<dbReference type="EMBL" id="BMDD01000001">
    <property type="protein sequence ID" value="GGH69557.1"/>
    <property type="molecule type" value="Genomic_DNA"/>
</dbReference>
<evidence type="ECO:0000313" key="4">
    <source>
        <dbReference type="Proteomes" id="UP000605427"/>
    </source>
</evidence>
<comment type="similarity">
    <text evidence="1">To bacterial alkanal monooxygenase alpha and beta chains.</text>
</comment>
<comment type="caution">
    <text evidence="3">The sequence shown here is derived from an EMBL/GenBank/DDBJ whole genome shotgun (WGS) entry which is preliminary data.</text>
</comment>
<dbReference type="RefSeq" id="WP_172238524.1">
    <property type="nucleotide sequence ID" value="NZ_BMDD01000001.1"/>
</dbReference>
<evidence type="ECO:0000256" key="1">
    <source>
        <dbReference type="ARBA" id="ARBA00007789"/>
    </source>
</evidence>
<sequence>MNYSVLDYVHVFKGETPQQALENTKETLALADSLNYKRYWFTEHHNATTIFSMAPDLLMMLAGTLTKKMNVGAGGIMLPNYSPYKVAENFALLEASFPGRVDLGMGRASGTDILAKIALQMTREKMIEVDTADQIQEIIYHLTKSFPEGHPFQALKIAGAPYKPNMFMLGSSAGGLSLAAKFGMKFAFAGQLNPGQDVQLLNLYKQRFEAQGHKEKPYSILSKFIFVADTEEEAQRAALPAEISWMKMYMGVKSEDLRLMSVEEAANYEFTPYELDIREQNKGRFIIGNSEQVKTEIQELERTAHIDEIMIADWYADQRTRLKGYALLAELMKA</sequence>
<dbReference type="InterPro" id="IPR011251">
    <property type="entry name" value="Luciferase-like_dom"/>
</dbReference>
<gene>
    <name evidence="3" type="ORF">GCM10007362_04750</name>
</gene>